<dbReference type="InterPro" id="IPR027417">
    <property type="entry name" value="P-loop_NTPase"/>
</dbReference>
<proteinExistence type="inferred from homology"/>
<dbReference type="CDD" id="cd03255">
    <property type="entry name" value="ABC_MJ0796_LolCDE_FtsE"/>
    <property type="match status" value="1"/>
</dbReference>
<keyword evidence="6" id="KW-0046">Antibiotic resistance</keyword>
<evidence type="ECO:0000259" key="9">
    <source>
        <dbReference type="PROSITE" id="PS50893"/>
    </source>
</evidence>
<evidence type="ECO:0000313" key="11">
    <source>
        <dbReference type="Proteomes" id="UP000218644"/>
    </source>
</evidence>
<dbReference type="PANTHER" id="PTHR24220">
    <property type="entry name" value="IMPORT ATP-BINDING PROTEIN"/>
    <property type="match status" value="1"/>
</dbReference>
<comment type="similarity">
    <text evidence="7">Belongs to the ABC transporter superfamily. Macrolide exporter (TC 3.A.1.122) family.</text>
</comment>
<evidence type="ECO:0000256" key="4">
    <source>
        <dbReference type="ARBA" id="ARBA00022840"/>
    </source>
</evidence>
<dbReference type="InterPro" id="IPR003439">
    <property type="entry name" value="ABC_transporter-like_ATP-bd"/>
</dbReference>
<keyword evidence="3" id="KW-0547">Nucleotide-binding</keyword>
<dbReference type="SMART" id="SM00382">
    <property type="entry name" value="AAA"/>
    <property type="match status" value="1"/>
</dbReference>
<dbReference type="GO" id="GO:0016887">
    <property type="term" value="F:ATP hydrolysis activity"/>
    <property type="evidence" value="ECO:0007669"/>
    <property type="project" value="InterPro"/>
</dbReference>
<dbReference type="GO" id="GO:0005524">
    <property type="term" value="F:ATP binding"/>
    <property type="evidence" value="ECO:0007669"/>
    <property type="project" value="UniProtKB-KW"/>
</dbReference>
<evidence type="ECO:0000256" key="6">
    <source>
        <dbReference type="ARBA" id="ARBA00023251"/>
    </source>
</evidence>
<evidence type="ECO:0000256" key="1">
    <source>
        <dbReference type="ARBA" id="ARBA00022448"/>
    </source>
</evidence>
<dbReference type="GO" id="GO:0022857">
    <property type="term" value="F:transmembrane transporter activity"/>
    <property type="evidence" value="ECO:0007669"/>
    <property type="project" value="TreeGrafter"/>
</dbReference>
<dbReference type="Gene3D" id="3.40.50.300">
    <property type="entry name" value="P-loop containing nucleotide triphosphate hydrolases"/>
    <property type="match status" value="1"/>
</dbReference>
<keyword evidence="1" id="KW-0813">Transport</keyword>
<feature type="domain" description="ABC transporter" evidence="9">
    <location>
        <begin position="52"/>
        <end position="279"/>
    </location>
</feature>
<evidence type="ECO:0000256" key="2">
    <source>
        <dbReference type="ARBA" id="ARBA00022475"/>
    </source>
</evidence>
<dbReference type="GO" id="GO:0098796">
    <property type="term" value="C:membrane protein complex"/>
    <property type="evidence" value="ECO:0007669"/>
    <property type="project" value="UniProtKB-ARBA"/>
</dbReference>
<dbReference type="SUPFAM" id="SSF52540">
    <property type="entry name" value="P-loop containing nucleoside triphosphate hydrolases"/>
    <property type="match status" value="1"/>
</dbReference>
<comment type="caution">
    <text evidence="10">The sequence shown here is derived from an EMBL/GenBank/DDBJ whole genome shotgun (WGS) entry which is preliminary data.</text>
</comment>
<feature type="region of interest" description="Disordered" evidence="8">
    <location>
        <begin position="1"/>
        <end position="47"/>
    </location>
</feature>
<dbReference type="AlphaFoldDB" id="A0A2A2AI94"/>
<dbReference type="InterPro" id="IPR017911">
    <property type="entry name" value="MacB-like_ATP-bd"/>
</dbReference>
<organism evidence="10 11">
    <name type="scientific">Vandammella animalimorsus</name>
    <dbReference type="NCBI Taxonomy" id="2029117"/>
    <lineage>
        <taxon>Bacteria</taxon>
        <taxon>Pseudomonadati</taxon>
        <taxon>Pseudomonadota</taxon>
        <taxon>Betaproteobacteria</taxon>
        <taxon>Burkholderiales</taxon>
        <taxon>Comamonadaceae</taxon>
        <taxon>Vandammella</taxon>
    </lineage>
</organism>
<evidence type="ECO:0000256" key="7">
    <source>
        <dbReference type="ARBA" id="ARBA00038388"/>
    </source>
</evidence>
<keyword evidence="5" id="KW-0472">Membrane</keyword>
<name>A0A2A2AI94_9BURK</name>
<dbReference type="Proteomes" id="UP000218644">
    <property type="component" value="Unassembled WGS sequence"/>
</dbReference>
<evidence type="ECO:0000313" key="10">
    <source>
        <dbReference type="EMBL" id="PAT37536.1"/>
    </source>
</evidence>
<dbReference type="GO" id="GO:0046677">
    <property type="term" value="P:response to antibiotic"/>
    <property type="evidence" value="ECO:0007669"/>
    <property type="project" value="UniProtKB-KW"/>
</dbReference>
<keyword evidence="4" id="KW-0067">ATP-binding</keyword>
<dbReference type="FunFam" id="3.40.50.300:FF:000032">
    <property type="entry name" value="Export ABC transporter ATP-binding protein"/>
    <property type="match status" value="1"/>
</dbReference>
<protein>
    <submittedName>
        <fullName evidence="10">ABC transporter</fullName>
    </submittedName>
</protein>
<dbReference type="PROSITE" id="PS50893">
    <property type="entry name" value="ABC_TRANSPORTER_2"/>
    <property type="match status" value="1"/>
</dbReference>
<dbReference type="PANTHER" id="PTHR24220:SF686">
    <property type="entry name" value="BLL7988 PROTEIN"/>
    <property type="match status" value="1"/>
</dbReference>
<keyword evidence="2" id="KW-1003">Cell membrane</keyword>
<dbReference type="InterPro" id="IPR015854">
    <property type="entry name" value="ABC_transpr_LolD-like"/>
</dbReference>
<keyword evidence="5" id="KW-1133">Transmembrane helix</keyword>
<accession>A0A2A2AI94</accession>
<sequence length="281" mass="30205">MREHLHAANSAAASQAAAAPSTKPPTQPPTEQLAKPLAAPPPPTPPARELIFRAQGLTKVYGMGEVQVQALRGIDLELHAGEFVVLLGPSGSGKSTLLNILGGLDVPSSGQVWYCGQDLSRASDAALTRFRREHVGFVFQFYNLIPSLTARENVAIVTEIAPDPLEPAQALALVGLDKRLDHFPAQLSGGEQQRVAIARAIAKRPAVMLCDEPTGALDSATGVLVLQALERVNAEMGTTTVIITHNADIARMAERVLWMQDGQIVREQRNAQRLAAQELRW</sequence>
<dbReference type="EMBL" id="NSJD01000037">
    <property type="protein sequence ID" value="PAT37536.1"/>
    <property type="molecule type" value="Genomic_DNA"/>
</dbReference>
<evidence type="ECO:0000256" key="3">
    <source>
        <dbReference type="ARBA" id="ARBA00022741"/>
    </source>
</evidence>
<dbReference type="Pfam" id="PF00005">
    <property type="entry name" value="ABC_tran"/>
    <property type="match status" value="1"/>
</dbReference>
<reference evidence="10 11" key="1">
    <citation type="submission" date="2017-08" db="EMBL/GenBank/DDBJ databases">
        <title>WGS of Clinical strains of the CDC Group NO-1 linked to zoonotic infections in humans.</title>
        <authorList>
            <person name="Bernier A.-M."/>
            <person name="Bernard K."/>
        </authorList>
    </citation>
    <scope>NUCLEOTIDE SEQUENCE [LARGE SCALE GENOMIC DNA]</scope>
    <source>
        <strain evidence="10 11">NML79-0751</strain>
    </source>
</reference>
<dbReference type="GO" id="GO:0005886">
    <property type="term" value="C:plasma membrane"/>
    <property type="evidence" value="ECO:0007669"/>
    <property type="project" value="TreeGrafter"/>
</dbReference>
<gene>
    <name evidence="10" type="ORF">CK623_13630</name>
</gene>
<feature type="compositionally biased region" description="Low complexity" evidence="8">
    <location>
        <begin position="7"/>
        <end position="21"/>
    </location>
</feature>
<dbReference type="PROSITE" id="PS00211">
    <property type="entry name" value="ABC_TRANSPORTER_1"/>
    <property type="match status" value="1"/>
</dbReference>
<dbReference type="InterPro" id="IPR017871">
    <property type="entry name" value="ABC_transporter-like_CS"/>
</dbReference>
<keyword evidence="5" id="KW-0812">Transmembrane</keyword>
<evidence type="ECO:0000256" key="8">
    <source>
        <dbReference type="SAM" id="MobiDB-lite"/>
    </source>
</evidence>
<evidence type="ECO:0000256" key="5">
    <source>
        <dbReference type="ARBA" id="ARBA00022989"/>
    </source>
</evidence>
<dbReference type="InterPro" id="IPR003593">
    <property type="entry name" value="AAA+_ATPase"/>
</dbReference>